<organism evidence="1">
    <name type="scientific">marine sediment metagenome</name>
    <dbReference type="NCBI Taxonomy" id="412755"/>
    <lineage>
        <taxon>unclassified sequences</taxon>
        <taxon>metagenomes</taxon>
        <taxon>ecological metagenomes</taxon>
    </lineage>
</organism>
<dbReference type="EMBL" id="LAZR01008432">
    <property type="protein sequence ID" value="KKM78806.1"/>
    <property type="molecule type" value="Genomic_DNA"/>
</dbReference>
<accession>A0A0F9KVK9</accession>
<protein>
    <submittedName>
        <fullName evidence="1">Uncharacterized protein</fullName>
    </submittedName>
</protein>
<dbReference type="AlphaFoldDB" id="A0A0F9KVK9"/>
<comment type="caution">
    <text evidence="1">The sequence shown here is derived from an EMBL/GenBank/DDBJ whole genome shotgun (WGS) entry which is preliminary data.</text>
</comment>
<evidence type="ECO:0000313" key="1">
    <source>
        <dbReference type="EMBL" id="KKM78806.1"/>
    </source>
</evidence>
<sequence length="213" mass="24603">MLELQPKPQFSVVIPPKLLQEGYLVTFSSDWPSTHEAIREKTFRIDVCNQIPFDRSYILPESASGTIYRDVDFSNGSGTFQEKVYPENLSSLFEVLLGFKPGNFISHWYIPAGKSVHALEYAGMYPDITDNTKKYLGARQPKDSPYDDPRIKLYLVKDLAPLIMRLYVLAGVDFEKCVIGLTINKCLMREIEAPTEEQKLKSKIIRYYDYLRW</sequence>
<proteinExistence type="predicted"/>
<name>A0A0F9KVK9_9ZZZZ</name>
<reference evidence="1" key="1">
    <citation type="journal article" date="2015" name="Nature">
        <title>Complex archaea that bridge the gap between prokaryotes and eukaryotes.</title>
        <authorList>
            <person name="Spang A."/>
            <person name="Saw J.H."/>
            <person name="Jorgensen S.L."/>
            <person name="Zaremba-Niedzwiedzka K."/>
            <person name="Martijn J."/>
            <person name="Lind A.E."/>
            <person name="van Eijk R."/>
            <person name="Schleper C."/>
            <person name="Guy L."/>
            <person name="Ettema T.J."/>
        </authorList>
    </citation>
    <scope>NUCLEOTIDE SEQUENCE</scope>
</reference>
<gene>
    <name evidence="1" type="ORF">LCGC14_1356270</name>
</gene>